<evidence type="ECO:0000313" key="2">
    <source>
        <dbReference type="EMBL" id="SEA87911.1"/>
    </source>
</evidence>
<dbReference type="EMBL" id="FNQM01000015">
    <property type="protein sequence ID" value="SEA87911.1"/>
    <property type="molecule type" value="Genomic_DNA"/>
</dbReference>
<sequence length="76" mass="8220">MTAATASPRTLNARAVGKSAPGAVYVGRPSKFGNPFVIGRDGDRDTVIRRYRDWLLAQPHLVAAARRELAGKDLIC</sequence>
<name>A0A1H4ESB2_9RHOB</name>
<dbReference type="Proteomes" id="UP000198703">
    <property type="component" value="Unassembled WGS sequence"/>
</dbReference>
<dbReference type="RefSeq" id="WP_093255482.1">
    <property type="nucleotide sequence ID" value="NZ_FNQM01000015.1"/>
</dbReference>
<keyword evidence="3" id="KW-1185">Reference proteome</keyword>
<accession>A0A1H4ESB2</accession>
<dbReference type="OrthoDB" id="3483205at2"/>
<evidence type="ECO:0000313" key="3">
    <source>
        <dbReference type="Proteomes" id="UP000198703"/>
    </source>
</evidence>
<dbReference type="AlphaFoldDB" id="A0A1H4ESB2"/>
<dbReference type="InterPro" id="IPR025475">
    <property type="entry name" value="DUF4326"/>
</dbReference>
<reference evidence="2 3" key="1">
    <citation type="submission" date="2016-10" db="EMBL/GenBank/DDBJ databases">
        <authorList>
            <person name="de Groot N.N."/>
        </authorList>
    </citation>
    <scope>NUCLEOTIDE SEQUENCE [LARGE SCALE GENOMIC DNA]</scope>
    <source>
        <strain evidence="2 3">DSM 15345</strain>
    </source>
</reference>
<dbReference type="Pfam" id="PF14216">
    <property type="entry name" value="DUF4326"/>
    <property type="match status" value="1"/>
</dbReference>
<feature type="domain" description="DUF4326" evidence="1">
    <location>
        <begin position="20"/>
        <end position="76"/>
    </location>
</feature>
<proteinExistence type="predicted"/>
<organism evidence="2 3">
    <name type="scientific">Rubrimonas cliftonensis</name>
    <dbReference type="NCBI Taxonomy" id="89524"/>
    <lineage>
        <taxon>Bacteria</taxon>
        <taxon>Pseudomonadati</taxon>
        <taxon>Pseudomonadota</taxon>
        <taxon>Alphaproteobacteria</taxon>
        <taxon>Rhodobacterales</taxon>
        <taxon>Paracoccaceae</taxon>
        <taxon>Rubrimonas</taxon>
    </lineage>
</organism>
<evidence type="ECO:0000259" key="1">
    <source>
        <dbReference type="Pfam" id="PF14216"/>
    </source>
</evidence>
<gene>
    <name evidence="2" type="ORF">SAMN05444370_11577</name>
</gene>
<protein>
    <recommendedName>
        <fullName evidence="1">DUF4326 domain-containing protein</fullName>
    </recommendedName>
</protein>